<reference evidence="4 5" key="1">
    <citation type="submission" date="2019-03" db="EMBL/GenBank/DDBJ databases">
        <title>Characterization of a novel Mycoplasma cynos real-time PCR assay.</title>
        <authorList>
            <person name="Tallmadge R.L."/>
            <person name="Mitchell P.K."/>
            <person name="Goodman L."/>
        </authorList>
    </citation>
    <scope>NUCLEOTIDE SEQUENCE [LARGE SCALE GENOMIC DNA]</scope>
    <source>
        <strain evidence="4 5">1642</strain>
    </source>
</reference>
<feature type="compositionally biased region" description="Basic and acidic residues" evidence="1">
    <location>
        <begin position="99"/>
        <end position="114"/>
    </location>
</feature>
<evidence type="ECO:0000256" key="1">
    <source>
        <dbReference type="SAM" id="MobiDB-lite"/>
    </source>
</evidence>
<sequence>MEVNVVNKKCKLILNIAVPIISLSTTSTAVSCVDKETNSNQKDIIDALKLTPGIKQGNSEQQKEIIDALKLTPGIKQGNSEQQKEIIDALKLTPGIKNNNKDNTKPPLTEDRKLEPQNDRLNNRTKEIKNTNLGKFLEKEGVVKTLFLKDVKPNFSEFTHFIDENDEIDTWVYGHNNRDEGWFDINKEFGRGDNFLCGAIVVVNALHYWSIQNKEYLDKYLSIDDKKGVISFKNSTSDITIDFRNLNIFIERQGGDGIKTYRDDSKLFEWIKSDYGGEADKRTGKGFVTPFKLFDELINGYRYFRKGGKSQIQNNPRDWREDANWKGFFKDVFGSNILSNKYSFRNGSDAKYLSDKLKKEILSNTPLGISHTYGSVVVNHIINIWGADFDKDGILKAIYVTDSDDPFAKFKENGIEKRLAIKRYKVDFNAAKDKIYIGAKKNNETEALDIYTFGLGTSFWQDYFKKIDKKQ</sequence>
<feature type="region of interest" description="Disordered" evidence="1">
    <location>
        <begin position="95"/>
        <end position="114"/>
    </location>
</feature>
<evidence type="ECO:0000256" key="2">
    <source>
        <dbReference type="SAM" id="SignalP"/>
    </source>
</evidence>
<organism evidence="4 5">
    <name type="scientific">Mycoplasmopsis mucosicanis</name>
    <dbReference type="NCBI Taxonomy" id="458208"/>
    <lineage>
        <taxon>Bacteria</taxon>
        <taxon>Bacillati</taxon>
        <taxon>Mycoplasmatota</taxon>
        <taxon>Mycoplasmoidales</taxon>
        <taxon>Metamycoplasmataceae</taxon>
        <taxon>Mycoplasmopsis</taxon>
    </lineage>
</organism>
<dbReference type="InterPro" id="IPR015117">
    <property type="entry name" value="IdeS"/>
</dbReference>
<feature type="signal peptide" evidence="2">
    <location>
        <begin position="1"/>
        <end position="29"/>
    </location>
</feature>
<dbReference type="InterPro" id="IPR038765">
    <property type="entry name" value="Papain-like_cys_pep_sf"/>
</dbReference>
<dbReference type="Proteomes" id="UP000320801">
    <property type="component" value="Unassembled WGS sequence"/>
</dbReference>
<proteinExistence type="predicted"/>
<evidence type="ECO:0000313" key="5">
    <source>
        <dbReference type="Proteomes" id="UP000320801"/>
    </source>
</evidence>
<feature type="domain" description="Ig protease IdeS" evidence="3">
    <location>
        <begin position="106"/>
        <end position="460"/>
    </location>
</feature>
<dbReference type="GO" id="GO:0008233">
    <property type="term" value="F:peptidase activity"/>
    <property type="evidence" value="ECO:0007669"/>
    <property type="project" value="InterPro"/>
</dbReference>
<dbReference type="Pfam" id="PF09028">
    <property type="entry name" value="Mac-1"/>
    <property type="match status" value="1"/>
</dbReference>
<protein>
    <recommendedName>
        <fullName evidence="3">Ig protease IdeS domain-containing protein</fullName>
    </recommendedName>
</protein>
<evidence type="ECO:0000259" key="3">
    <source>
        <dbReference type="Pfam" id="PF09028"/>
    </source>
</evidence>
<comment type="caution">
    <text evidence="4">The sequence shown here is derived from an EMBL/GenBank/DDBJ whole genome shotgun (WGS) entry which is preliminary data.</text>
</comment>
<name>A0A507SKI4_9BACT</name>
<feature type="chain" id="PRO_5021288672" description="Ig protease IdeS domain-containing protein" evidence="2">
    <location>
        <begin position="30"/>
        <end position="471"/>
    </location>
</feature>
<evidence type="ECO:0000313" key="4">
    <source>
        <dbReference type="EMBL" id="TQC51456.1"/>
    </source>
</evidence>
<dbReference type="Gene3D" id="3.90.70.10">
    <property type="entry name" value="Cysteine proteinases"/>
    <property type="match status" value="1"/>
</dbReference>
<keyword evidence="2" id="KW-0732">Signal</keyword>
<dbReference type="AlphaFoldDB" id="A0A507SKI4"/>
<dbReference type="OrthoDB" id="397655at2"/>
<accession>A0A507SKI4</accession>
<dbReference type="EMBL" id="SMDN01000008">
    <property type="protein sequence ID" value="TQC51456.1"/>
    <property type="molecule type" value="Genomic_DNA"/>
</dbReference>
<gene>
    <name evidence="4" type="ORF">E1I18_02635</name>
</gene>
<keyword evidence="5" id="KW-1185">Reference proteome</keyword>
<dbReference type="SUPFAM" id="SSF54001">
    <property type="entry name" value="Cysteine proteinases"/>
    <property type="match status" value="1"/>
</dbReference>